<evidence type="ECO:0000256" key="7">
    <source>
        <dbReference type="ARBA" id="ARBA00022729"/>
    </source>
</evidence>
<dbReference type="Pfam" id="PF02836">
    <property type="entry name" value="Glyco_hydro_2_C"/>
    <property type="match status" value="1"/>
</dbReference>
<accession>A0ABV5AA28</accession>
<dbReference type="InterPro" id="IPR013783">
    <property type="entry name" value="Ig-like_fold"/>
</dbReference>
<evidence type="ECO:0000313" key="18">
    <source>
        <dbReference type="Proteomes" id="UP001579974"/>
    </source>
</evidence>
<evidence type="ECO:0000256" key="8">
    <source>
        <dbReference type="ARBA" id="ARBA00022801"/>
    </source>
</evidence>
<evidence type="ECO:0000259" key="14">
    <source>
        <dbReference type="Pfam" id="PF02836"/>
    </source>
</evidence>
<feature type="domain" description="Beta-mannosidase Ig-fold" evidence="15">
    <location>
        <begin position="771"/>
        <end position="830"/>
    </location>
</feature>
<dbReference type="Pfam" id="PF22666">
    <property type="entry name" value="Glyco_hydro_2_N2"/>
    <property type="match status" value="1"/>
</dbReference>
<name>A0ABV5AA28_9BACL</name>
<dbReference type="InterPro" id="IPR017853">
    <property type="entry name" value="GH"/>
</dbReference>
<dbReference type="Gene3D" id="2.60.120.260">
    <property type="entry name" value="Galactose-binding domain-like"/>
    <property type="match status" value="1"/>
</dbReference>
<comment type="function">
    <text evidence="2">Exoglycosidase that cleaves the single beta-linked mannose residue from the non-reducing end of all N-linked glycoprotein oligosaccharides.</text>
</comment>
<feature type="domain" description="Glycoside hydrolase family 2 immunoglobulin-like beta-sandwich" evidence="13">
    <location>
        <begin position="197"/>
        <end position="304"/>
    </location>
</feature>
<comment type="subunit">
    <text evidence="4">Monomer.</text>
</comment>
<dbReference type="EC" id="3.2.1.25" evidence="5"/>
<evidence type="ECO:0000256" key="4">
    <source>
        <dbReference type="ARBA" id="ARBA00011245"/>
    </source>
</evidence>
<evidence type="ECO:0000256" key="6">
    <source>
        <dbReference type="ARBA" id="ARBA00015707"/>
    </source>
</evidence>
<dbReference type="Proteomes" id="UP001579974">
    <property type="component" value="Unassembled WGS sequence"/>
</dbReference>
<dbReference type="EMBL" id="JBDXSU010000002">
    <property type="protein sequence ID" value="MFB5189131.1"/>
    <property type="molecule type" value="Genomic_DNA"/>
</dbReference>
<evidence type="ECO:0000256" key="1">
    <source>
        <dbReference type="ARBA" id="ARBA00000829"/>
    </source>
</evidence>
<dbReference type="PANTHER" id="PTHR43730:SF1">
    <property type="entry name" value="BETA-MANNOSIDASE"/>
    <property type="match status" value="1"/>
</dbReference>
<comment type="catalytic activity">
    <reaction evidence="1">
        <text>Hydrolysis of terminal, non-reducing beta-D-mannose residues in beta-D-mannosides.</text>
        <dbReference type="EC" id="3.2.1.25"/>
    </reaction>
</comment>
<dbReference type="GO" id="GO:0016787">
    <property type="term" value="F:hydrolase activity"/>
    <property type="evidence" value="ECO:0007669"/>
    <property type="project" value="UniProtKB-KW"/>
</dbReference>
<sequence>MGATRILLNGTDWEMKGFIGLDWLSRRVHMLDNQDTRGWKQATVPGSVHYDLWQNGEIPDPYFGQNSLLMEWVPERTWVYRKTFRMNPVERDHRVFLHFEGIDYSAQLFLNGKDLGVHEGVFVPIHVDVTDELYYGEDNYLAIIIMPAPDEQPQVGRTSLVHTHKSRMTYWWDFCPRMIHVGVWDQVYLEVTGPLQLTDVWVNPTYDVKADRARIAVRAEVAGHVPHVAKVQVKMSYQGEVVWQSIESFSSSPQTRSIDLSTELSQPALWWPNGYGEPALYDVEVTLYAGSVQSDVRNVSIGIRDIQLIPNEGVDESARPYTFVVNGVKVYIQGWNWCPMDVLYGVERPNKLNHLLNLVKNANVNLLRVWGGGLIEKEAFYRWCDSHGIMVWQEWIQSSSGVENKPSDLPEFIDMMVDQAQRIVPRRRNHPSLVLWCGGNELQDLNGIPLSDDEPVLGALRDVVRTLDPTRQWLPTSPTGPRFMNSLDNIRECPEGLHDVHGPWEHQGLTAQYTLYNQGTSLFHSEFGVEGIANRRTIDRTIAKQDQWPANRDNPVFDHRGSWWINEPFVQACFGSIGDLRQLTFASQFLQAEGLRYALESNRRRAFRNSGSIPWQFNESYPNAFCTAAVDYFGVPKPAYYAVARAYRPIQISAKFASQVLAEYDRFEADVWLTNSTGSATEPCRVEVRVVGVDGHCYGSEAYDVLVDGRYVQQLRSLRMPMSEILADVFFLDLAVIANDSTTLATNRYVFSKTTTLAPLQALRDTTLAVQRVEDGLHAYCVRVENTGETAALMVVLDHQLPLGTDQFVRFQDNAFHLLPGETRVVAMDKDVGLDGLNIRVEAWNVNALSVQLEPSLATAPRGGSYVSSR</sequence>
<dbReference type="Gene3D" id="3.20.20.80">
    <property type="entry name" value="Glycosidases"/>
    <property type="match status" value="1"/>
</dbReference>
<keyword evidence="18" id="KW-1185">Reference proteome</keyword>
<dbReference type="InterPro" id="IPR008979">
    <property type="entry name" value="Galactose-bd-like_sf"/>
</dbReference>
<keyword evidence="9" id="KW-1015">Disulfide bond</keyword>
<keyword evidence="11" id="KW-0326">Glycosidase</keyword>
<evidence type="ECO:0000256" key="3">
    <source>
        <dbReference type="ARBA" id="ARBA00007401"/>
    </source>
</evidence>
<dbReference type="PANTHER" id="PTHR43730">
    <property type="entry name" value="BETA-MANNOSIDASE"/>
    <property type="match status" value="1"/>
</dbReference>
<keyword evidence="7" id="KW-0732">Signal</keyword>
<protein>
    <recommendedName>
        <fullName evidence="6">Beta-mannosidase</fullName>
        <ecNumber evidence="5">3.2.1.25</ecNumber>
    </recommendedName>
    <alternativeName>
        <fullName evidence="12">Lysosomal beta A mannosidase</fullName>
    </alternativeName>
</protein>
<proteinExistence type="inferred from homology"/>
<evidence type="ECO:0000256" key="5">
    <source>
        <dbReference type="ARBA" id="ARBA00012754"/>
    </source>
</evidence>
<dbReference type="SUPFAM" id="SSF49303">
    <property type="entry name" value="beta-Galactosidase/glucuronidase domain"/>
    <property type="match status" value="3"/>
</dbReference>
<keyword evidence="10" id="KW-0325">Glycoprotein</keyword>
<evidence type="ECO:0000259" key="16">
    <source>
        <dbReference type="Pfam" id="PF22666"/>
    </source>
</evidence>
<dbReference type="SUPFAM" id="SSF51445">
    <property type="entry name" value="(Trans)glycosidases"/>
    <property type="match status" value="1"/>
</dbReference>
<dbReference type="RefSeq" id="WP_275472724.1">
    <property type="nucleotide sequence ID" value="NZ_CP162940.1"/>
</dbReference>
<evidence type="ECO:0000259" key="13">
    <source>
        <dbReference type="Pfam" id="PF00703"/>
    </source>
</evidence>
<gene>
    <name evidence="17" type="ORF">KKP3000_002130</name>
</gene>
<dbReference type="InterPro" id="IPR006103">
    <property type="entry name" value="Glyco_hydro_2_cat"/>
</dbReference>
<evidence type="ECO:0000256" key="11">
    <source>
        <dbReference type="ARBA" id="ARBA00023295"/>
    </source>
</evidence>
<feature type="domain" description="Glycoside hydrolase family 2 catalytic" evidence="14">
    <location>
        <begin position="322"/>
        <end position="471"/>
    </location>
</feature>
<evidence type="ECO:0000256" key="12">
    <source>
        <dbReference type="ARBA" id="ARBA00032581"/>
    </source>
</evidence>
<comment type="caution">
    <text evidence="17">The sequence shown here is derived from an EMBL/GenBank/DDBJ whole genome shotgun (WGS) entry which is preliminary data.</text>
</comment>
<evidence type="ECO:0000259" key="15">
    <source>
        <dbReference type="Pfam" id="PF17753"/>
    </source>
</evidence>
<dbReference type="InterPro" id="IPR006102">
    <property type="entry name" value="Ig-like_GH2"/>
</dbReference>
<evidence type="ECO:0000256" key="10">
    <source>
        <dbReference type="ARBA" id="ARBA00023180"/>
    </source>
</evidence>
<evidence type="ECO:0000256" key="2">
    <source>
        <dbReference type="ARBA" id="ARBA00003150"/>
    </source>
</evidence>
<keyword evidence="8 17" id="KW-0378">Hydrolase</keyword>
<dbReference type="InterPro" id="IPR054593">
    <property type="entry name" value="Beta-mannosidase-like_N2"/>
</dbReference>
<dbReference type="SUPFAM" id="SSF49785">
    <property type="entry name" value="Galactose-binding domain-like"/>
    <property type="match status" value="1"/>
</dbReference>
<organism evidence="17 18">
    <name type="scientific">Alicyclobacillus fastidiosus</name>
    <dbReference type="NCBI Taxonomy" id="392011"/>
    <lineage>
        <taxon>Bacteria</taxon>
        <taxon>Bacillati</taxon>
        <taxon>Bacillota</taxon>
        <taxon>Bacilli</taxon>
        <taxon>Bacillales</taxon>
        <taxon>Alicyclobacillaceae</taxon>
        <taxon>Alicyclobacillus</taxon>
    </lineage>
</organism>
<dbReference type="Gene3D" id="2.60.40.10">
    <property type="entry name" value="Immunoglobulins"/>
    <property type="match status" value="2"/>
</dbReference>
<dbReference type="InterPro" id="IPR036156">
    <property type="entry name" value="Beta-gal/glucu_dom_sf"/>
</dbReference>
<evidence type="ECO:0000256" key="9">
    <source>
        <dbReference type="ARBA" id="ARBA00023157"/>
    </source>
</evidence>
<dbReference type="Pfam" id="PF17753">
    <property type="entry name" value="Ig_mannosidase"/>
    <property type="match status" value="1"/>
</dbReference>
<evidence type="ECO:0000313" key="17">
    <source>
        <dbReference type="EMBL" id="MFB5189131.1"/>
    </source>
</evidence>
<reference evidence="17 18" key="1">
    <citation type="journal article" date="2024" name="Int. J. Mol. Sci.">
        <title>Exploration of Alicyclobacillus spp. Genome in Search of Antibiotic Resistance.</title>
        <authorList>
            <person name="Bucka-Kolendo J."/>
            <person name="Kiousi D.E."/>
            <person name="Dekowska A."/>
            <person name="Mikolajczuk-Szczyrba A."/>
            <person name="Karadedos D.M."/>
            <person name="Michael P."/>
            <person name="Galanis A."/>
            <person name="Sokolowska B."/>
        </authorList>
    </citation>
    <scope>NUCLEOTIDE SEQUENCE [LARGE SCALE GENOMIC DNA]</scope>
    <source>
        <strain evidence="17 18">KKP 3000</strain>
    </source>
</reference>
<dbReference type="InterPro" id="IPR050887">
    <property type="entry name" value="Beta-mannosidase_GH2"/>
</dbReference>
<comment type="similarity">
    <text evidence="3">Belongs to the glycosyl hydrolase 2 family.</text>
</comment>
<feature type="domain" description="Beta-mannosidase-like galactose-binding" evidence="16">
    <location>
        <begin position="34"/>
        <end position="184"/>
    </location>
</feature>
<dbReference type="Pfam" id="PF00703">
    <property type="entry name" value="Glyco_hydro_2"/>
    <property type="match status" value="1"/>
</dbReference>
<dbReference type="InterPro" id="IPR041625">
    <property type="entry name" value="Beta-mannosidase_Ig"/>
</dbReference>